<keyword evidence="3" id="KW-0285">Flavoprotein</keyword>
<accession>A0A4Y7L7W9</accession>
<dbReference type="Gene3D" id="3.30.43.10">
    <property type="entry name" value="Uridine Diphospho-n-acetylenolpyruvylglucosamine Reductase, domain 2"/>
    <property type="match status" value="1"/>
</dbReference>
<dbReference type="Pfam" id="PF01565">
    <property type="entry name" value="FAD_binding_4"/>
    <property type="match status" value="1"/>
</dbReference>
<dbReference type="PROSITE" id="PS51387">
    <property type="entry name" value="FAD_PCMH"/>
    <property type="match status" value="1"/>
</dbReference>
<feature type="domain" description="FAD-binding PCMH-type" evidence="5">
    <location>
        <begin position="10"/>
        <end position="129"/>
    </location>
</feature>
<dbReference type="PANTHER" id="PTHR32448">
    <property type="entry name" value="OS08G0158400 PROTEIN"/>
    <property type="match status" value="1"/>
</dbReference>
<dbReference type="InterPro" id="IPR016169">
    <property type="entry name" value="FAD-bd_PCMH_sub2"/>
</dbReference>
<evidence type="ECO:0000256" key="1">
    <source>
        <dbReference type="ARBA" id="ARBA00001974"/>
    </source>
</evidence>
<keyword evidence="4" id="KW-0560">Oxidoreductase</keyword>
<reference evidence="6 7" key="1">
    <citation type="journal article" date="2018" name="Science">
        <title>The opium poppy genome and morphinan production.</title>
        <authorList>
            <person name="Guo L."/>
            <person name="Winzer T."/>
            <person name="Yang X."/>
            <person name="Li Y."/>
            <person name="Ning Z."/>
            <person name="He Z."/>
            <person name="Teodor R."/>
            <person name="Lu Y."/>
            <person name="Bowser T.A."/>
            <person name="Graham I.A."/>
            <person name="Ye K."/>
        </authorList>
    </citation>
    <scope>NUCLEOTIDE SEQUENCE [LARGE SCALE GENOMIC DNA]</scope>
    <source>
        <strain evidence="7">cv. HN1</strain>
        <tissue evidence="6">Leaves</tissue>
    </source>
</reference>
<proteinExistence type="inferred from homology"/>
<keyword evidence="3" id="KW-0274">FAD</keyword>
<dbReference type="SUPFAM" id="SSF56176">
    <property type="entry name" value="FAD-binding/transporter-associated domain-like"/>
    <property type="match status" value="1"/>
</dbReference>
<dbReference type="AlphaFoldDB" id="A0A4Y7L7W9"/>
<dbReference type="STRING" id="3469.A0A4Y7L7W9"/>
<keyword evidence="7" id="KW-1185">Reference proteome</keyword>
<evidence type="ECO:0000256" key="4">
    <source>
        <dbReference type="ARBA" id="ARBA00023002"/>
    </source>
</evidence>
<dbReference type="Proteomes" id="UP000316621">
    <property type="component" value="Chromosome 10"/>
</dbReference>
<evidence type="ECO:0000313" key="6">
    <source>
        <dbReference type="EMBL" id="RZC81037.1"/>
    </source>
</evidence>
<dbReference type="InterPro" id="IPR006093">
    <property type="entry name" value="Oxy_OxRdtase_FAD_BS"/>
</dbReference>
<dbReference type="GO" id="GO:0016491">
    <property type="term" value="F:oxidoreductase activity"/>
    <property type="evidence" value="ECO:0007669"/>
    <property type="project" value="UniProtKB-KW"/>
</dbReference>
<dbReference type="Gramene" id="RZC81037">
    <property type="protein sequence ID" value="RZC81037"/>
    <property type="gene ID" value="C5167_043605"/>
</dbReference>
<name>A0A4Y7L7W9_PAPSO</name>
<dbReference type="EMBL" id="CM010724">
    <property type="protein sequence ID" value="RZC81037.1"/>
    <property type="molecule type" value="Genomic_DNA"/>
</dbReference>
<dbReference type="GO" id="GO:0071949">
    <property type="term" value="F:FAD binding"/>
    <property type="evidence" value="ECO:0007669"/>
    <property type="project" value="InterPro"/>
</dbReference>
<dbReference type="InterPro" id="IPR036318">
    <property type="entry name" value="FAD-bd_PCMH-like_sf"/>
</dbReference>
<dbReference type="InterPro" id="IPR006094">
    <property type="entry name" value="Oxid_FAD_bind_N"/>
</dbReference>
<evidence type="ECO:0000256" key="2">
    <source>
        <dbReference type="ARBA" id="ARBA00005466"/>
    </source>
</evidence>
<dbReference type="OMA" id="KNRAWVQ"/>
<organism evidence="6 7">
    <name type="scientific">Papaver somniferum</name>
    <name type="common">Opium poppy</name>
    <dbReference type="NCBI Taxonomy" id="3469"/>
    <lineage>
        <taxon>Eukaryota</taxon>
        <taxon>Viridiplantae</taxon>
        <taxon>Streptophyta</taxon>
        <taxon>Embryophyta</taxon>
        <taxon>Tracheophyta</taxon>
        <taxon>Spermatophyta</taxon>
        <taxon>Magnoliopsida</taxon>
        <taxon>Ranunculales</taxon>
        <taxon>Papaveraceae</taxon>
        <taxon>Papaveroideae</taxon>
        <taxon>Papaver</taxon>
    </lineage>
</organism>
<comment type="similarity">
    <text evidence="2">Belongs to the oxygen-dependent FAD-linked oxidoreductase family.</text>
</comment>
<comment type="cofactor">
    <cofactor evidence="1">
        <name>FAD</name>
        <dbReference type="ChEBI" id="CHEBI:57692"/>
    </cofactor>
</comment>
<dbReference type="InterPro" id="IPR016167">
    <property type="entry name" value="FAD-bd_PCMH_sub1"/>
</dbReference>
<evidence type="ECO:0000256" key="3">
    <source>
        <dbReference type="ARBA" id="ARBA00022827"/>
    </source>
</evidence>
<dbReference type="InterPro" id="IPR016166">
    <property type="entry name" value="FAD-bd_PCMH"/>
</dbReference>
<dbReference type="PROSITE" id="PS00862">
    <property type="entry name" value="OX2_COVAL_FAD"/>
    <property type="match status" value="1"/>
</dbReference>
<evidence type="ECO:0000259" key="5">
    <source>
        <dbReference type="PROSITE" id="PS51387"/>
    </source>
</evidence>
<sequence>MQNPLFAKPTVSKPSFIVMPGSKEELSSTVHCCTRESWTIRLRSGGHSYEGLSYTVDTPFVIVDMMNLNRISIDVVSETAWVESGATLGELYYAIVQSTGTLGLTAGWCPTVGSGGHISCGGFGMMSRM</sequence>
<evidence type="ECO:0000313" key="7">
    <source>
        <dbReference type="Proteomes" id="UP000316621"/>
    </source>
</evidence>
<protein>
    <recommendedName>
        <fullName evidence="5">FAD-binding PCMH-type domain-containing protein</fullName>
    </recommendedName>
</protein>
<dbReference type="Gene3D" id="3.30.465.10">
    <property type="match status" value="1"/>
</dbReference>
<gene>
    <name evidence="6" type="ORF">C5167_043605</name>
</gene>